<dbReference type="AlphaFoldDB" id="A0A151QNQ8"/>
<reference evidence="2" key="1">
    <citation type="journal article" date="2012" name="Nat. Biotechnol.">
        <title>Draft genome sequence of pigeonpea (Cajanus cajan), an orphan legume crop of resource-poor farmers.</title>
        <authorList>
            <person name="Varshney R.K."/>
            <person name="Chen W."/>
            <person name="Li Y."/>
            <person name="Bharti A.K."/>
            <person name="Saxena R.K."/>
            <person name="Schlueter J.A."/>
            <person name="Donoghue M.T."/>
            <person name="Azam S."/>
            <person name="Fan G."/>
            <person name="Whaley A.M."/>
            <person name="Farmer A.D."/>
            <person name="Sheridan J."/>
            <person name="Iwata A."/>
            <person name="Tuteja R."/>
            <person name="Penmetsa R.V."/>
            <person name="Wu W."/>
            <person name="Upadhyaya H.D."/>
            <person name="Yang S.P."/>
            <person name="Shah T."/>
            <person name="Saxena K.B."/>
            <person name="Michael T."/>
            <person name="McCombie W.R."/>
            <person name="Yang B."/>
            <person name="Zhang G."/>
            <person name="Yang H."/>
            <person name="Wang J."/>
            <person name="Spillane C."/>
            <person name="Cook D.R."/>
            <person name="May G.D."/>
            <person name="Xu X."/>
            <person name="Jackson S.A."/>
        </authorList>
    </citation>
    <scope>NUCLEOTIDE SEQUENCE [LARGE SCALE GENOMIC DNA]</scope>
</reference>
<name>A0A151QNQ8_CAJCA</name>
<dbReference type="EMBL" id="KQ485561">
    <property type="protein sequence ID" value="KYP31933.1"/>
    <property type="molecule type" value="Genomic_DNA"/>
</dbReference>
<dbReference type="PANTHER" id="PTHR46148:SF54">
    <property type="entry name" value="RETROTRANSPOSON-LIKE PROTEIN"/>
    <property type="match status" value="1"/>
</dbReference>
<organism evidence="2 3">
    <name type="scientific">Cajanus cajan</name>
    <name type="common">Pigeon pea</name>
    <name type="synonym">Cajanus indicus</name>
    <dbReference type="NCBI Taxonomy" id="3821"/>
    <lineage>
        <taxon>Eukaryota</taxon>
        <taxon>Viridiplantae</taxon>
        <taxon>Streptophyta</taxon>
        <taxon>Embryophyta</taxon>
        <taxon>Tracheophyta</taxon>
        <taxon>Spermatophyta</taxon>
        <taxon>Magnoliopsida</taxon>
        <taxon>eudicotyledons</taxon>
        <taxon>Gunneridae</taxon>
        <taxon>Pentapetalae</taxon>
        <taxon>rosids</taxon>
        <taxon>fabids</taxon>
        <taxon>Fabales</taxon>
        <taxon>Fabaceae</taxon>
        <taxon>Papilionoideae</taxon>
        <taxon>50 kb inversion clade</taxon>
        <taxon>NPAAA clade</taxon>
        <taxon>indigoferoid/millettioid clade</taxon>
        <taxon>Phaseoleae</taxon>
        <taxon>Cajanus</taxon>
    </lineage>
</organism>
<dbReference type="InterPro" id="IPR016197">
    <property type="entry name" value="Chromo-like_dom_sf"/>
</dbReference>
<evidence type="ECO:0000259" key="1">
    <source>
        <dbReference type="Pfam" id="PF24626"/>
    </source>
</evidence>
<sequence length="126" mass="14781">MVFVKLQPYRQVTLRAHRHQKLGLRYFGPFPIVERVGKVAYRLFLPPSARIHDVFHVSILKKCIGEPNQQYFPLPLTIAEDESLPIPVQVLDFHRILQQGNWVAQVLVQWSNFPTQDSTWEFIVDM</sequence>
<dbReference type="InterPro" id="IPR056924">
    <property type="entry name" value="SH3_Tf2-1"/>
</dbReference>
<dbReference type="Proteomes" id="UP000075243">
    <property type="component" value="Unassembled WGS sequence"/>
</dbReference>
<gene>
    <name evidence="2" type="ORF">KK1_047512</name>
</gene>
<accession>A0A151QNQ8</accession>
<dbReference type="PANTHER" id="PTHR46148">
    <property type="entry name" value="CHROMO DOMAIN-CONTAINING PROTEIN"/>
    <property type="match status" value="1"/>
</dbReference>
<dbReference type="SUPFAM" id="SSF54160">
    <property type="entry name" value="Chromo domain-like"/>
    <property type="match status" value="1"/>
</dbReference>
<keyword evidence="3" id="KW-1185">Reference proteome</keyword>
<dbReference type="Gramene" id="C.cajan_45316.t">
    <property type="protein sequence ID" value="C.cajan_45316.t.cds1"/>
    <property type="gene ID" value="C.cajan_45316"/>
</dbReference>
<proteinExistence type="predicted"/>
<evidence type="ECO:0000313" key="2">
    <source>
        <dbReference type="EMBL" id="KYP31933.1"/>
    </source>
</evidence>
<feature type="domain" description="Tf2-1-like SH3-like" evidence="1">
    <location>
        <begin position="1"/>
        <end position="63"/>
    </location>
</feature>
<protein>
    <recommendedName>
        <fullName evidence="1">Tf2-1-like SH3-like domain-containing protein</fullName>
    </recommendedName>
</protein>
<evidence type="ECO:0000313" key="3">
    <source>
        <dbReference type="Proteomes" id="UP000075243"/>
    </source>
</evidence>
<dbReference type="Pfam" id="PF24626">
    <property type="entry name" value="SH3_Tf2-1"/>
    <property type="match status" value="1"/>
</dbReference>